<feature type="domain" description="Outer membrane protein beta-barrel" evidence="3">
    <location>
        <begin position="5"/>
        <end position="179"/>
    </location>
</feature>
<organism evidence="4 5">
    <name type="scientific">Mariniradius sediminis</name>
    <dbReference type="NCBI Taxonomy" id="2909237"/>
    <lineage>
        <taxon>Bacteria</taxon>
        <taxon>Pseudomonadati</taxon>
        <taxon>Bacteroidota</taxon>
        <taxon>Cytophagia</taxon>
        <taxon>Cytophagales</taxon>
        <taxon>Cyclobacteriaceae</taxon>
        <taxon>Mariniradius</taxon>
    </lineage>
</organism>
<feature type="chain" id="PRO_5046269627" evidence="2">
    <location>
        <begin position="20"/>
        <end position="179"/>
    </location>
</feature>
<dbReference type="InterPro" id="IPR027385">
    <property type="entry name" value="Beta-barrel_OMP"/>
</dbReference>
<sequence>MKKLILLLVLLVPVSFLFAQQSRVQFGGGYVFANIEDANSNGSGWRINGNYEYQPAGGWVAYGVTAGYVSIVANNNGNEYTVNTVPIYFTPRFFFGEGNFKPYLKGVLGFQFSDIKREGTLTTFTGKDSGLNFGAGAGLQYNTSGNLFLNLDYELMYVMNGFYRDGLLNSVNLGIGFNF</sequence>
<comment type="caution">
    <text evidence="4">The sequence shown here is derived from an EMBL/GenBank/DDBJ whole genome shotgun (WGS) entry which is preliminary data.</text>
</comment>
<accession>A0ABS9BW21</accession>
<feature type="signal peptide" evidence="2">
    <location>
        <begin position="1"/>
        <end position="19"/>
    </location>
</feature>
<proteinExistence type="predicted"/>
<keyword evidence="1 2" id="KW-0732">Signal</keyword>
<evidence type="ECO:0000313" key="5">
    <source>
        <dbReference type="Proteomes" id="UP001201449"/>
    </source>
</evidence>
<protein>
    <submittedName>
        <fullName evidence="4">Porin family protein</fullName>
    </submittedName>
</protein>
<keyword evidence="5" id="KW-1185">Reference proteome</keyword>
<evidence type="ECO:0000259" key="3">
    <source>
        <dbReference type="Pfam" id="PF13505"/>
    </source>
</evidence>
<name>A0ABS9BW21_9BACT</name>
<dbReference type="Proteomes" id="UP001201449">
    <property type="component" value="Unassembled WGS sequence"/>
</dbReference>
<evidence type="ECO:0000256" key="1">
    <source>
        <dbReference type="ARBA" id="ARBA00022729"/>
    </source>
</evidence>
<dbReference type="InterPro" id="IPR011250">
    <property type="entry name" value="OMP/PagP_B-barrel"/>
</dbReference>
<dbReference type="EMBL" id="JAKEVZ010000008">
    <property type="protein sequence ID" value="MCF1751800.1"/>
    <property type="molecule type" value="Genomic_DNA"/>
</dbReference>
<evidence type="ECO:0000256" key="2">
    <source>
        <dbReference type="SAM" id="SignalP"/>
    </source>
</evidence>
<dbReference type="Gene3D" id="2.40.160.20">
    <property type="match status" value="1"/>
</dbReference>
<dbReference type="Pfam" id="PF13505">
    <property type="entry name" value="OMP_b-brl"/>
    <property type="match status" value="1"/>
</dbReference>
<reference evidence="4 5" key="1">
    <citation type="submission" date="2022-01" db="EMBL/GenBank/DDBJ databases">
        <title>Mariniradius saccharolyticus sp. nov., isolated from sediment of a river.</title>
        <authorList>
            <person name="Liu H."/>
        </authorList>
    </citation>
    <scope>NUCLEOTIDE SEQUENCE [LARGE SCALE GENOMIC DNA]</scope>
    <source>
        <strain evidence="4 5">RY-2</strain>
    </source>
</reference>
<evidence type="ECO:0000313" key="4">
    <source>
        <dbReference type="EMBL" id="MCF1751800.1"/>
    </source>
</evidence>
<dbReference type="SUPFAM" id="SSF56925">
    <property type="entry name" value="OMPA-like"/>
    <property type="match status" value="1"/>
</dbReference>
<dbReference type="RefSeq" id="WP_234861744.1">
    <property type="nucleotide sequence ID" value="NZ_JAKEVZ010000008.1"/>
</dbReference>
<gene>
    <name evidence="4" type="ORF">L0U89_12035</name>
</gene>